<sequence>MRLRMSTRATSRGIDCGGGTPQRWHQLRMADLRATLGIRRTEEGLRSRKRPGGEKAKSAQAWTQLRSKVWPEGGTMTGSAMREREMGHRNSTGISDTVMEDVGALPEAEEGERWWLGNLQNDLRLPIHSPVTPSSRLAKYSSPLLTVVSNLFFLLFPFSLYQDDGKEQLLVFIREDFSGSTQAILFLQPQNKLILIP</sequence>
<gene>
    <name evidence="2" type="ORF">MUK42_16191</name>
</gene>
<dbReference type="AlphaFoldDB" id="A0A9E7KXT2"/>
<feature type="compositionally biased region" description="Basic and acidic residues" evidence="1">
    <location>
        <begin position="42"/>
        <end position="57"/>
    </location>
</feature>
<accession>A0A9E7KXT2</accession>
<protein>
    <submittedName>
        <fullName evidence="2">Uncharacterized protein</fullName>
    </submittedName>
</protein>
<evidence type="ECO:0000256" key="1">
    <source>
        <dbReference type="SAM" id="MobiDB-lite"/>
    </source>
</evidence>
<dbReference type="Proteomes" id="UP001055439">
    <property type="component" value="Chromosome 8"/>
</dbReference>
<evidence type="ECO:0000313" key="3">
    <source>
        <dbReference type="Proteomes" id="UP001055439"/>
    </source>
</evidence>
<feature type="region of interest" description="Disordered" evidence="1">
    <location>
        <begin position="42"/>
        <end position="62"/>
    </location>
</feature>
<reference evidence="2" key="1">
    <citation type="submission" date="2022-05" db="EMBL/GenBank/DDBJ databases">
        <title>The Musa troglodytarum L. genome provides insights into the mechanism of non-climacteric behaviour and enrichment of carotenoids.</title>
        <authorList>
            <person name="Wang J."/>
        </authorList>
    </citation>
    <scope>NUCLEOTIDE SEQUENCE</scope>
    <source>
        <tissue evidence="2">Leaf</tissue>
    </source>
</reference>
<dbReference type="EMBL" id="CP097510">
    <property type="protein sequence ID" value="URE38303.1"/>
    <property type="molecule type" value="Genomic_DNA"/>
</dbReference>
<organism evidence="2 3">
    <name type="scientific">Musa troglodytarum</name>
    <name type="common">fe'i banana</name>
    <dbReference type="NCBI Taxonomy" id="320322"/>
    <lineage>
        <taxon>Eukaryota</taxon>
        <taxon>Viridiplantae</taxon>
        <taxon>Streptophyta</taxon>
        <taxon>Embryophyta</taxon>
        <taxon>Tracheophyta</taxon>
        <taxon>Spermatophyta</taxon>
        <taxon>Magnoliopsida</taxon>
        <taxon>Liliopsida</taxon>
        <taxon>Zingiberales</taxon>
        <taxon>Musaceae</taxon>
        <taxon>Musa</taxon>
    </lineage>
</organism>
<dbReference type="OrthoDB" id="2002807at2759"/>
<evidence type="ECO:0000313" key="2">
    <source>
        <dbReference type="EMBL" id="URE38303.1"/>
    </source>
</evidence>
<name>A0A9E7KXT2_9LILI</name>
<proteinExistence type="predicted"/>
<feature type="region of interest" description="Disordered" evidence="1">
    <location>
        <begin position="1"/>
        <end position="22"/>
    </location>
</feature>
<keyword evidence="3" id="KW-1185">Reference proteome</keyword>